<dbReference type="OrthoDB" id="10260285at2759"/>
<dbReference type="Pfam" id="PF03985">
    <property type="entry name" value="Paf1"/>
    <property type="match status" value="1"/>
</dbReference>
<dbReference type="AlphaFoldDB" id="A0A9Q9ENA7"/>
<evidence type="ECO:0000256" key="1">
    <source>
        <dbReference type="ARBA" id="ARBA00004123"/>
    </source>
</evidence>
<accession>A0A9Q9ENA7</accession>
<sequence>MSSGRPGEKVVHQDYIARIRYSNALPPPPNPPKLLEIPGTGLSGGQYTSAGYSSRLARDQPLNIEADAELGMPIDLIGIPGIFEGKEEAISARPNAREILHPADKALLKPLNQLGKASASQGAVSFLRRTEYSSSQQAQHFSSSTSKDLLRMRNDNKRRKPSLNKDDPINIMRHIVKGFDIAYPRDAYKGEDSTENLRGAQVSDAELKAWSNPKHPTNPDLKLLDSYPVLPDPDAIPSVGFYMVMKYVSNPSEIRDKYDERLDTALMRPVSDERAEEEFAEKLREWQESNSSKPEPIREYDYDYYLPMDRDAVHGIKRRLDVNDEEKDDDLHYTDDNGEGVKCFKYKRIRTYETYNQHGDSKNIYNDSVALALHDGEEDAGQVRLQKGAYFYPIVQRTALRPKRQTQASQTQFGGEAKIDELNVTIGDPRVEVAAEE</sequence>
<gene>
    <name evidence="5" type="ORF">Slin15195_G086120</name>
</gene>
<dbReference type="GO" id="GO:0003682">
    <property type="term" value="F:chromatin binding"/>
    <property type="evidence" value="ECO:0007669"/>
    <property type="project" value="TreeGrafter"/>
</dbReference>
<name>A0A9Q9ENA7_9PEZI</name>
<evidence type="ECO:0000256" key="3">
    <source>
        <dbReference type="ARBA" id="ARBA00023242"/>
    </source>
</evidence>
<dbReference type="GO" id="GO:0000993">
    <property type="term" value="F:RNA polymerase II complex binding"/>
    <property type="evidence" value="ECO:0007669"/>
    <property type="project" value="TreeGrafter"/>
</dbReference>
<keyword evidence="3" id="KW-0539">Nucleus</keyword>
<dbReference type="InterPro" id="IPR007133">
    <property type="entry name" value="RNA_pol_II-assoc_Paf1"/>
</dbReference>
<dbReference type="GO" id="GO:0016593">
    <property type="term" value="C:Cdc73/Paf1 complex"/>
    <property type="evidence" value="ECO:0007669"/>
    <property type="project" value="InterPro"/>
</dbReference>
<evidence type="ECO:0000256" key="4">
    <source>
        <dbReference type="SAM" id="MobiDB-lite"/>
    </source>
</evidence>
<dbReference type="PANTHER" id="PTHR23188">
    <property type="entry name" value="RNA POLYMERASE II-ASSOCIATED FACTOR 1 HOMOLOG"/>
    <property type="match status" value="1"/>
</dbReference>
<evidence type="ECO:0000313" key="5">
    <source>
        <dbReference type="EMBL" id="USW55293.1"/>
    </source>
</evidence>
<dbReference type="EMBL" id="CP099424">
    <property type="protein sequence ID" value="USW55293.1"/>
    <property type="molecule type" value="Genomic_DNA"/>
</dbReference>
<feature type="compositionally biased region" description="Low complexity" evidence="4">
    <location>
        <begin position="134"/>
        <end position="146"/>
    </location>
</feature>
<dbReference type="PANTHER" id="PTHR23188:SF12">
    <property type="entry name" value="RNA POLYMERASE II-ASSOCIATED FACTOR 1 HOMOLOG"/>
    <property type="match status" value="1"/>
</dbReference>
<comment type="subcellular location">
    <subcellularLocation>
        <location evidence="1">Nucleus</location>
    </subcellularLocation>
</comment>
<protein>
    <submittedName>
        <fullName evidence="5">RNA polymerase II associated factor Paf1</fullName>
    </submittedName>
</protein>
<keyword evidence="6" id="KW-1185">Reference proteome</keyword>
<proteinExistence type="inferred from homology"/>
<dbReference type="Proteomes" id="UP001056384">
    <property type="component" value="Chromosome 7"/>
</dbReference>
<reference evidence="5" key="1">
    <citation type="submission" date="2022-06" db="EMBL/GenBank/DDBJ databases">
        <title>Complete genome sequences of two strains of the flax pathogen Septoria linicola.</title>
        <authorList>
            <person name="Lapalu N."/>
            <person name="Simon A."/>
            <person name="Demenou B."/>
            <person name="Paumier D."/>
            <person name="Guillot M.-P."/>
            <person name="Gout L."/>
            <person name="Valade R."/>
        </authorList>
    </citation>
    <scope>NUCLEOTIDE SEQUENCE</scope>
    <source>
        <strain evidence="5">SE15195</strain>
    </source>
</reference>
<organism evidence="5 6">
    <name type="scientific">Septoria linicola</name>
    <dbReference type="NCBI Taxonomy" id="215465"/>
    <lineage>
        <taxon>Eukaryota</taxon>
        <taxon>Fungi</taxon>
        <taxon>Dikarya</taxon>
        <taxon>Ascomycota</taxon>
        <taxon>Pezizomycotina</taxon>
        <taxon>Dothideomycetes</taxon>
        <taxon>Dothideomycetidae</taxon>
        <taxon>Mycosphaerellales</taxon>
        <taxon>Mycosphaerellaceae</taxon>
        <taxon>Septoria</taxon>
    </lineage>
</organism>
<feature type="region of interest" description="Disordered" evidence="4">
    <location>
        <begin position="134"/>
        <end position="167"/>
    </location>
</feature>
<comment type="similarity">
    <text evidence="2">Belongs to the PAF1 family.</text>
</comment>
<evidence type="ECO:0000313" key="6">
    <source>
        <dbReference type="Proteomes" id="UP001056384"/>
    </source>
</evidence>
<evidence type="ECO:0000256" key="2">
    <source>
        <dbReference type="ARBA" id="ARBA00007560"/>
    </source>
</evidence>
<dbReference type="GO" id="GO:0006368">
    <property type="term" value="P:transcription elongation by RNA polymerase II"/>
    <property type="evidence" value="ECO:0007669"/>
    <property type="project" value="InterPro"/>
</dbReference>